<feature type="transmembrane region" description="Helical" evidence="14">
    <location>
        <begin position="303"/>
        <end position="323"/>
    </location>
</feature>
<keyword evidence="5" id="KW-0862">Zinc</keyword>
<dbReference type="GO" id="GO:0005385">
    <property type="term" value="F:zinc ion transmembrane transporter activity"/>
    <property type="evidence" value="ECO:0007669"/>
    <property type="project" value="UniProtKB-ARBA"/>
</dbReference>
<feature type="transmembrane region" description="Helical" evidence="14">
    <location>
        <begin position="214"/>
        <end position="232"/>
    </location>
</feature>
<keyword evidence="17" id="KW-1185">Reference proteome</keyword>
<accession>A0A8C7DAL5</accession>
<evidence type="ECO:0000256" key="4">
    <source>
        <dbReference type="ARBA" id="ARBA00022692"/>
    </source>
</evidence>
<feature type="transmembrane region" description="Helical" evidence="14">
    <location>
        <begin position="278"/>
        <end position="296"/>
    </location>
</feature>
<keyword evidence="3" id="KW-0813">Transport</keyword>
<dbReference type="Pfam" id="PF01545">
    <property type="entry name" value="Cation_efflux"/>
    <property type="match status" value="1"/>
</dbReference>
<dbReference type="FunFam" id="1.20.1510.10:FF:000009">
    <property type="entry name" value="zinc transporter 6 isoform X1"/>
    <property type="match status" value="1"/>
</dbReference>
<dbReference type="PANTHER" id="PTHR46531:SF1">
    <property type="entry name" value="ZINC TRANSPORTER 6"/>
    <property type="match status" value="1"/>
</dbReference>
<evidence type="ECO:0000313" key="16">
    <source>
        <dbReference type="Ensembl" id="ENSOKIP00005017396.1"/>
    </source>
</evidence>
<dbReference type="GeneID" id="109899778"/>
<evidence type="ECO:0000259" key="15">
    <source>
        <dbReference type="Pfam" id="PF01545"/>
    </source>
</evidence>
<evidence type="ECO:0000256" key="1">
    <source>
        <dbReference type="ARBA" id="ARBA00004166"/>
    </source>
</evidence>
<dbReference type="InterPro" id="IPR002524">
    <property type="entry name" value="Cation_efflux"/>
</dbReference>
<dbReference type="InterPro" id="IPR027469">
    <property type="entry name" value="Cation_efflux_TMD_sf"/>
</dbReference>
<dbReference type="GO" id="GO:0005794">
    <property type="term" value="C:Golgi apparatus"/>
    <property type="evidence" value="ECO:0007669"/>
    <property type="project" value="UniProtKB-SubCell"/>
</dbReference>
<feature type="transmembrane region" description="Helical" evidence="14">
    <location>
        <begin position="140"/>
        <end position="161"/>
    </location>
</feature>
<comment type="function">
    <text evidence="12">Has probably no intrinsic transporter activity but together with SLC30A5 forms a functional zinc ion:proton antiporter heterodimer, mediating zinc entry into the lumen of organelles along the secretory pathway. As part of that zinc ion:proton antiporter, contributes to zinc ion homeostasis within the early secretory pathway and regulates the activation and folding of enzymes like alkaline phosphatases and enzymes involved in phosphatidylinositol glycan anchor biosynthesis.</text>
</comment>
<dbReference type="AlphaFoldDB" id="A0A8C7DAL5"/>
<evidence type="ECO:0000256" key="11">
    <source>
        <dbReference type="ARBA" id="ARBA00038600"/>
    </source>
</evidence>
<keyword evidence="10 14" id="KW-0472">Membrane</keyword>
<evidence type="ECO:0000313" key="17">
    <source>
        <dbReference type="Proteomes" id="UP000694557"/>
    </source>
</evidence>
<gene>
    <name evidence="16" type="primary">SLC30A6</name>
</gene>
<evidence type="ECO:0000256" key="7">
    <source>
        <dbReference type="ARBA" id="ARBA00022989"/>
    </source>
</evidence>
<feature type="region of interest" description="Disordered" evidence="13">
    <location>
        <begin position="431"/>
        <end position="466"/>
    </location>
</feature>
<keyword evidence="6" id="KW-0864">Zinc transport</keyword>
<evidence type="ECO:0000256" key="5">
    <source>
        <dbReference type="ARBA" id="ARBA00022833"/>
    </source>
</evidence>
<evidence type="ECO:0000256" key="9">
    <source>
        <dbReference type="ARBA" id="ARBA00023065"/>
    </source>
</evidence>
<dbReference type="GeneTree" id="ENSGT00940000159934"/>
<evidence type="ECO:0000256" key="2">
    <source>
        <dbReference type="ARBA" id="ARBA00008873"/>
    </source>
</evidence>
<evidence type="ECO:0000256" key="13">
    <source>
        <dbReference type="SAM" id="MobiDB-lite"/>
    </source>
</evidence>
<sequence length="560" mass="61646">MAMDGGMSTSPSGLSYHNVGDFYPRKFGSKPDVVPSGVTERKVGPLDKPDMVAVDVVNINDSDIPIHRKKQETDTYLLGTIHPFRKTHRSFFGKLSQEFRLVTSDRRSWRILVFGMLNVLCTGCLLMWCSSTNSMALTAFTYLTIFDLFSLITCLLSSWVAMKKPSQLFSFGFERLEVLAVFSSTVLVQLGALFILKESLERFVEQPEVHTGRLLVGTFVALFFNLLTLLSVKNKPFVYVSEAASTSWLQEHVADLSRSLCGIIPGLSSVLLPRMNPFVLINVAGALSLCITYMLIEINNYNAVDTVSAVAIGLMIFGTMYPMSVYSGKVLLQTTPSHVIGQLDKLLREVSTLDGVLEVRNEHFWTVGFGSLAGSVHVRIRRDANEQMVLAHVTNRLFPLVSTLTVQIFKDDWIRPSLMAGVLPAGTLSPSDHGGLSSFVPPPPKSSEDMDRLTSTPSKLSSPPPEFSFNTPGRHVQPMVLPSTQHQRPYSMGLNYGASPYTNMLNQNLARPGSELGMGMNLGMGVGMPSSQQGFRTALGAAPQRFGINPLPSQYSQYRP</sequence>
<keyword evidence="9" id="KW-0406">Ion transport</keyword>
<comment type="similarity">
    <text evidence="2">Belongs to the cation diffusion facilitator (CDF) transporter (TC 2.A.4) family. SLC30A subfamily.</text>
</comment>
<dbReference type="GO" id="GO:0016020">
    <property type="term" value="C:membrane"/>
    <property type="evidence" value="ECO:0007669"/>
    <property type="project" value="InterPro"/>
</dbReference>
<dbReference type="PANTHER" id="PTHR46531">
    <property type="entry name" value="ZINC TRANSPORTER 6"/>
    <property type="match status" value="1"/>
</dbReference>
<keyword evidence="4 14" id="KW-0812">Transmembrane</keyword>
<keyword evidence="7 14" id="KW-1133">Transmembrane helix</keyword>
<protein>
    <submittedName>
        <fullName evidence="16">Solute carrier family 30 member 6</fullName>
    </submittedName>
</protein>
<dbReference type="Ensembl" id="ENSOKIT00005018519.1">
    <property type="protein sequence ID" value="ENSOKIP00005017396.1"/>
    <property type="gene ID" value="ENSOKIG00005007528.1"/>
</dbReference>
<comment type="subunit">
    <text evidence="11">Heterodimer with SLC30A5; form a functional zinc ion transmembrane transporter.</text>
</comment>
<reference evidence="16" key="2">
    <citation type="submission" date="2025-09" db="UniProtKB">
        <authorList>
            <consortium name="Ensembl"/>
        </authorList>
    </citation>
    <scope>IDENTIFICATION</scope>
</reference>
<feature type="transmembrane region" description="Helical" evidence="14">
    <location>
        <begin position="173"/>
        <end position="194"/>
    </location>
</feature>
<dbReference type="NCBIfam" id="TIGR01297">
    <property type="entry name" value="CDF"/>
    <property type="match status" value="1"/>
</dbReference>
<evidence type="ECO:0000256" key="3">
    <source>
        <dbReference type="ARBA" id="ARBA00022448"/>
    </source>
</evidence>
<proteinExistence type="inferred from homology"/>
<name>A0A8C7DAL5_ONCKI</name>
<keyword evidence="8" id="KW-0333">Golgi apparatus</keyword>
<dbReference type="InterPro" id="IPR052005">
    <property type="entry name" value="CDF_SLC30A"/>
</dbReference>
<organism evidence="16 17">
    <name type="scientific">Oncorhynchus kisutch</name>
    <name type="common">Coho salmon</name>
    <name type="synonym">Salmo kisutch</name>
    <dbReference type="NCBI Taxonomy" id="8019"/>
    <lineage>
        <taxon>Eukaryota</taxon>
        <taxon>Metazoa</taxon>
        <taxon>Chordata</taxon>
        <taxon>Craniata</taxon>
        <taxon>Vertebrata</taxon>
        <taxon>Euteleostomi</taxon>
        <taxon>Actinopterygii</taxon>
        <taxon>Neopterygii</taxon>
        <taxon>Teleostei</taxon>
        <taxon>Protacanthopterygii</taxon>
        <taxon>Salmoniformes</taxon>
        <taxon>Salmonidae</taxon>
        <taxon>Salmoninae</taxon>
        <taxon>Oncorhynchus</taxon>
    </lineage>
</organism>
<evidence type="ECO:0000256" key="14">
    <source>
        <dbReference type="SAM" id="Phobius"/>
    </source>
</evidence>
<feature type="domain" description="Cation efflux protein transmembrane" evidence="15">
    <location>
        <begin position="112"/>
        <end position="332"/>
    </location>
</feature>
<dbReference type="Gene3D" id="1.20.1510.10">
    <property type="entry name" value="Cation efflux protein transmembrane domain"/>
    <property type="match status" value="1"/>
</dbReference>
<evidence type="ECO:0000256" key="10">
    <source>
        <dbReference type="ARBA" id="ARBA00023136"/>
    </source>
</evidence>
<evidence type="ECO:0000256" key="8">
    <source>
        <dbReference type="ARBA" id="ARBA00023034"/>
    </source>
</evidence>
<feature type="transmembrane region" description="Helical" evidence="14">
    <location>
        <begin position="109"/>
        <end position="128"/>
    </location>
</feature>
<dbReference type="SUPFAM" id="SSF161111">
    <property type="entry name" value="Cation efflux protein transmembrane domain-like"/>
    <property type="match status" value="1"/>
</dbReference>
<dbReference type="RefSeq" id="XP_031691459.1">
    <property type="nucleotide sequence ID" value="XM_031835599.1"/>
</dbReference>
<dbReference type="InterPro" id="IPR058533">
    <property type="entry name" value="Cation_efflux_TM"/>
</dbReference>
<comment type="subcellular location">
    <subcellularLocation>
        <location evidence="1">Golgi apparatus</location>
        <location evidence="1">trans-Golgi network membrane</location>
        <topology evidence="1">Multi-pass membrane protein</topology>
    </subcellularLocation>
</comment>
<reference evidence="16" key="1">
    <citation type="submission" date="2025-08" db="UniProtKB">
        <authorList>
            <consortium name="Ensembl"/>
        </authorList>
    </citation>
    <scope>IDENTIFICATION</scope>
</reference>
<evidence type="ECO:0000256" key="6">
    <source>
        <dbReference type="ARBA" id="ARBA00022906"/>
    </source>
</evidence>
<dbReference type="Proteomes" id="UP000694557">
    <property type="component" value="Unassembled WGS sequence"/>
</dbReference>
<evidence type="ECO:0000256" key="12">
    <source>
        <dbReference type="ARBA" id="ARBA00045455"/>
    </source>
</evidence>